<dbReference type="GO" id="GO:0043005">
    <property type="term" value="C:neuron projection"/>
    <property type="evidence" value="ECO:0007669"/>
    <property type="project" value="UniProtKB-ARBA"/>
</dbReference>
<dbReference type="SUPFAM" id="SSF103575">
    <property type="entry name" value="Plexin repeat"/>
    <property type="match status" value="1"/>
</dbReference>
<dbReference type="FunFam" id="1.20.5.100:FF:000002">
    <property type="entry name" value="Integrin beta"/>
    <property type="match status" value="1"/>
</dbReference>
<dbReference type="PANTHER" id="PTHR10082:SF60">
    <property type="entry name" value="INTEGRIN BETA-PS"/>
    <property type="match status" value="1"/>
</dbReference>
<dbReference type="STRING" id="7398.A0A1B0AK61"/>
<keyword evidence="5" id="KW-0597">Phosphoprotein</keyword>
<evidence type="ECO:0000256" key="4">
    <source>
        <dbReference type="ARBA" id="ARBA00022536"/>
    </source>
</evidence>
<keyword evidence="10" id="KW-0106">Calcium</keyword>
<dbReference type="Gene3D" id="2.10.25.10">
    <property type="entry name" value="Laminin"/>
    <property type="match status" value="4"/>
</dbReference>
<dbReference type="PRINTS" id="PR01186">
    <property type="entry name" value="INTEGRINB"/>
</dbReference>
<dbReference type="GO" id="GO:0005925">
    <property type="term" value="C:focal adhesion"/>
    <property type="evidence" value="ECO:0007669"/>
    <property type="project" value="TreeGrafter"/>
</dbReference>
<dbReference type="PROSITE" id="PS00243">
    <property type="entry name" value="I_EGF_1"/>
    <property type="match status" value="2"/>
</dbReference>
<dbReference type="SUPFAM" id="SSF69179">
    <property type="entry name" value="Integrin domains"/>
    <property type="match status" value="1"/>
</dbReference>
<keyword evidence="16 23" id="KW-0472">Membrane</keyword>
<keyword evidence="15 22" id="KW-0401">Integrin</keyword>
<dbReference type="GO" id="GO:0016477">
    <property type="term" value="P:cell migration"/>
    <property type="evidence" value="ECO:0007669"/>
    <property type="project" value="TreeGrafter"/>
</dbReference>
<evidence type="ECO:0000259" key="27">
    <source>
        <dbReference type="SMART" id="SM01242"/>
    </source>
</evidence>
<dbReference type="GO" id="GO:0030016">
    <property type="term" value="C:myofibril"/>
    <property type="evidence" value="ECO:0007669"/>
    <property type="project" value="UniProtKB-ARBA"/>
</dbReference>
<evidence type="ECO:0000256" key="13">
    <source>
        <dbReference type="ARBA" id="ARBA00022907"/>
    </source>
</evidence>
<dbReference type="GO" id="GO:0042592">
    <property type="term" value="P:homeostatic process"/>
    <property type="evidence" value="ECO:0007669"/>
    <property type="project" value="UniProtKB-ARBA"/>
</dbReference>
<feature type="domain" description="Integrin beta subunit VWA" evidence="25">
    <location>
        <begin position="42"/>
        <end position="536"/>
    </location>
</feature>
<evidence type="ECO:0000256" key="19">
    <source>
        <dbReference type="ARBA" id="ARBA00023180"/>
    </source>
</evidence>
<dbReference type="InterPro" id="IPR013111">
    <property type="entry name" value="EGF_extracell"/>
</dbReference>
<evidence type="ECO:0000256" key="17">
    <source>
        <dbReference type="ARBA" id="ARBA00023157"/>
    </source>
</evidence>
<evidence type="ECO:0000256" key="23">
    <source>
        <dbReference type="SAM" id="Phobius"/>
    </source>
</evidence>
<dbReference type="GO" id="GO:0007229">
    <property type="term" value="P:integrin-mediated signaling pathway"/>
    <property type="evidence" value="ECO:0007669"/>
    <property type="project" value="UniProtKB-KW"/>
</dbReference>
<dbReference type="Pfam" id="PF00362">
    <property type="entry name" value="Integrin_beta"/>
    <property type="match status" value="2"/>
</dbReference>
<dbReference type="SUPFAM" id="SSF53300">
    <property type="entry name" value="vWA-like"/>
    <property type="match status" value="2"/>
</dbReference>
<dbReference type="Pfam" id="PF08725">
    <property type="entry name" value="Integrin_b_cyt"/>
    <property type="match status" value="1"/>
</dbReference>
<keyword evidence="13" id="KW-0581">Phagocytosis</keyword>
<keyword evidence="14 23" id="KW-1133">Transmembrane helix</keyword>
<dbReference type="Pfam" id="PF07974">
    <property type="entry name" value="EGF_2"/>
    <property type="match status" value="1"/>
</dbReference>
<evidence type="ECO:0000256" key="1">
    <source>
        <dbReference type="ARBA" id="ARBA00004591"/>
    </source>
</evidence>
<dbReference type="Gene3D" id="6.20.50.10">
    <property type="match status" value="1"/>
</dbReference>
<evidence type="ECO:0000256" key="24">
    <source>
        <dbReference type="SAM" id="SignalP"/>
    </source>
</evidence>
<protein>
    <recommendedName>
        <fullName evidence="22">Integrin beta</fullName>
    </recommendedName>
</protein>
<keyword evidence="9" id="KW-0677">Repeat</keyword>
<dbReference type="InterPro" id="IPR057243">
    <property type="entry name" value="Integrin_I-EGF_CS"/>
</dbReference>
<evidence type="ECO:0000259" key="25">
    <source>
        <dbReference type="SMART" id="SM00187"/>
    </source>
</evidence>
<keyword evidence="18" id="KW-0675">Receptor</keyword>
<dbReference type="GO" id="GO:0036477">
    <property type="term" value="C:somatodendritic compartment"/>
    <property type="evidence" value="ECO:0007669"/>
    <property type="project" value="UniProtKB-ARBA"/>
</dbReference>
<dbReference type="GO" id="GO:0030334">
    <property type="term" value="P:regulation of cell migration"/>
    <property type="evidence" value="ECO:0007669"/>
    <property type="project" value="UniProtKB-ARBA"/>
</dbReference>
<evidence type="ECO:0000256" key="12">
    <source>
        <dbReference type="ARBA" id="ARBA00022889"/>
    </source>
</evidence>
<dbReference type="GO" id="GO:0007157">
    <property type="term" value="P:heterophilic cell-cell adhesion via plasma membrane cell adhesion molecules"/>
    <property type="evidence" value="ECO:0007669"/>
    <property type="project" value="UniProtKB-ARBA"/>
</dbReference>
<evidence type="ECO:0000259" key="26">
    <source>
        <dbReference type="SMART" id="SM01241"/>
    </source>
</evidence>
<evidence type="ECO:0000256" key="6">
    <source>
        <dbReference type="ARBA" id="ARBA00022692"/>
    </source>
</evidence>
<keyword evidence="11" id="KW-0460">Magnesium</keyword>
<dbReference type="EnsemblMetazoa" id="GPAI048405-RA">
    <property type="protein sequence ID" value="GPAI048405-PA"/>
    <property type="gene ID" value="GPAI048405"/>
</dbReference>
<dbReference type="InterPro" id="IPR012896">
    <property type="entry name" value="Integrin_bsu_tail"/>
</dbReference>
<keyword evidence="6 22" id="KW-0812">Transmembrane</keyword>
<dbReference type="SMART" id="SM01241">
    <property type="entry name" value="Integrin_b_cyt"/>
    <property type="match status" value="1"/>
</dbReference>
<keyword evidence="20" id="KW-0873">Pyrrolidone carboxylic acid</keyword>
<dbReference type="VEuPathDB" id="VectorBase:GPAI048405"/>
<keyword evidence="29" id="KW-1185">Reference proteome</keyword>
<evidence type="ECO:0000256" key="7">
    <source>
        <dbReference type="ARBA" id="ARBA00022723"/>
    </source>
</evidence>
<dbReference type="SUPFAM" id="SSF57196">
    <property type="entry name" value="EGF/Laminin"/>
    <property type="match status" value="1"/>
</dbReference>
<dbReference type="GO" id="GO:0046872">
    <property type="term" value="F:metal ion binding"/>
    <property type="evidence" value="ECO:0007669"/>
    <property type="project" value="UniProtKB-KW"/>
</dbReference>
<keyword evidence="4" id="KW-0245">EGF-like domain</keyword>
<dbReference type="PANTHER" id="PTHR10082">
    <property type="entry name" value="INTEGRIN BETA SUBUNIT"/>
    <property type="match status" value="1"/>
</dbReference>
<dbReference type="Gene3D" id="4.10.1240.30">
    <property type="match status" value="1"/>
</dbReference>
<comment type="subcellular location">
    <subcellularLocation>
        <location evidence="22">Cell membrane</location>
        <topology evidence="22">Single-pass type I membrane protein</topology>
    </subcellularLocation>
    <subcellularLocation>
        <location evidence="1">Lateral cell membrane</location>
        <topology evidence="1">Single-pass type I membrane protein</topology>
    </subcellularLocation>
    <subcellularLocation>
        <location evidence="21">Membrane raft</location>
        <topology evidence="21">Single-pass type I membrane protein</topology>
    </subcellularLocation>
</comment>
<dbReference type="SMART" id="SM01242">
    <property type="entry name" value="Integrin_B_tail"/>
    <property type="match status" value="1"/>
</dbReference>
<evidence type="ECO:0000256" key="10">
    <source>
        <dbReference type="ARBA" id="ARBA00022837"/>
    </source>
</evidence>
<dbReference type="InterPro" id="IPR040622">
    <property type="entry name" value="EGF_integrin_1"/>
</dbReference>
<evidence type="ECO:0000256" key="11">
    <source>
        <dbReference type="ARBA" id="ARBA00022842"/>
    </source>
</evidence>
<feature type="domain" description="Integrin beta subunit tail" evidence="27">
    <location>
        <begin position="723"/>
        <end position="808"/>
    </location>
</feature>
<name>A0A1B0AK61_GLOPL</name>
<dbReference type="Pfam" id="PF23105">
    <property type="entry name" value="EGF_integrin"/>
    <property type="match status" value="2"/>
</dbReference>
<dbReference type="GO" id="GO:0045121">
    <property type="term" value="C:membrane raft"/>
    <property type="evidence" value="ECO:0007669"/>
    <property type="project" value="UniProtKB-SubCell"/>
</dbReference>
<keyword evidence="7" id="KW-0479">Metal-binding</keyword>
<dbReference type="InterPro" id="IPR036349">
    <property type="entry name" value="Integrin_bsu_tail_dom_sf"/>
</dbReference>
<dbReference type="SUPFAM" id="SSF69687">
    <property type="entry name" value="Integrin beta tail domain"/>
    <property type="match status" value="1"/>
</dbReference>
<dbReference type="InterPro" id="IPR002369">
    <property type="entry name" value="Integrin_bsu_VWA"/>
</dbReference>
<accession>A0A1B0AK61</accession>
<dbReference type="Gene3D" id="2.60.40.1510">
    <property type="entry name" value="ntegrin, alpha v. Chain A, domain 3"/>
    <property type="match status" value="1"/>
</dbReference>
<dbReference type="GO" id="GO:0051130">
    <property type="term" value="P:positive regulation of cellular component organization"/>
    <property type="evidence" value="ECO:0007669"/>
    <property type="project" value="UniProtKB-ARBA"/>
</dbReference>
<dbReference type="GO" id="GO:1902903">
    <property type="term" value="P:regulation of supramolecular fiber organization"/>
    <property type="evidence" value="ECO:0007669"/>
    <property type="project" value="UniProtKB-ARBA"/>
</dbReference>
<dbReference type="Gene3D" id="1.20.5.100">
    <property type="entry name" value="Cytochrome c1, transmembrane anchor, C-terminal"/>
    <property type="match status" value="1"/>
</dbReference>
<proteinExistence type="inferred from homology"/>
<keyword evidence="8 24" id="KW-0732">Signal</keyword>
<evidence type="ECO:0000256" key="14">
    <source>
        <dbReference type="ARBA" id="ARBA00022989"/>
    </source>
</evidence>
<evidence type="ECO:0000313" key="29">
    <source>
        <dbReference type="Proteomes" id="UP000092445"/>
    </source>
</evidence>
<evidence type="ECO:0000256" key="5">
    <source>
        <dbReference type="ARBA" id="ARBA00022553"/>
    </source>
</evidence>
<keyword evidence="19" id="KW-0325">Glycoprotein</keyword>
<dbReference type="FunFam" id="2.10.25.10:FF:000098">
    <property type="entry name" value="Integrin beta"/>
    <property type="match status" value="1"/>
</dbReference>
<evidence type="ECO:0000256" key="15">
    <source>
        <dbReference type="ARBA" id="ARBA00023037"/>
    </source>
</evidence>
<dbReference type="InterPro" id="IPR015812">
    <property type="entry name" value="Integrin_bsu"/>
</dbReference>
<keyword evidence="3" id="KW-1003">Cell membrane</keyword>
<comment type="similarity">
    <text evidence="2 22">Belongs to the integrin beta chain family.</text>
</comment>
<dbReference type="GO" id="GO:0110020">
    <property type="term" value="P:regulation of actomyosin structure organization"/>
    <property type="evidence" value="ECO:0007669"/>
    <property type="project" value="UniProtKB-ARBA"/>
</dbReference>
<evidence type="ECO:0000256" key="21">
    <source>
        <dbReference type="ARBA" id="ARBA00035630"/>
    </source>
</evidence>
<keyword evidence="17" id="KW-1015">Disulfide bond</keyword>
<evidence type="ECO:0000313" key="28">
    <source>
        <dbReference type="EnsemblMetazoa" id="GPAI048405-PA"/>
    </source>
</evidence>
<feature type="transmembrane region" description="Helical" evidence="23">
    <location>
        <begin position="807"/>
        <end position="831"/>
    </location>
</feature>
<dbReference type="GO" id="GO:0007160">
    <property type="term" value="P:cell-matrix adhesion"/>
    <property type="evidence" value="ECO:0007669"/>
    <property type="project" value="TreeGrafter"/>
</dbReference>
<dbReference type="Pfam" id="PF07965">
    <property type="entry name" value="Integrin_B_tail"/>
    <property type="match status" value="1"/>
</dbReference>
<dbReference type="FunFam" id="4.10.1240.30:FF:000005">
    <property type="entry name" value="Integrin beta"/>
    <property type="match status" value="1"/>
</dbReference>
<organism evidence="28 29">
    <name type="scientific">Glossina pallidipes</name>
    <name type="common">Tsetse fly</name>
    <dbReference type="NCBI Taxonomy" id="7398"/>
    <lineage>
        <taxon>Eukaryota</taxon>
        <taxon>Metazoa</taxon>
        <taxon>Ecdysozoa</taxon>
        <taxon>Arthropoda</taxon>
        <taxon>Hexapoda</taxon>
        <taxon>Insecta</taxon>
        <taxon>Pterygota</taxon>
        <taxon>Neoptera</taxon>
        <taxon>Endopterygota</taxon>
        <taxon>Diptera</taxon>
        <taxon>Brachycera</taxon>
        <taxon>Muscomorpha</taxon>
        <taxon>Hippoboscoidea</taxon>
        <taxon>Glossinidae</taxon>
        <taxon>Glossina</taxon>
    </lineage>
</organism>
<feature type="domain" description="Integrin beta subunit cytoplasmic" evidence="26">
    <location>
        <begin position="832"/>
        <end position="878"/>
    </location>
</feature>
<dbReference type="Proteomes" id="UP000092445">
    <property type="component" value="Unassembled WGS sequence"/>
</dbReference>
<dbReference type="InterPro" id="IPR057073">
    <property type="entry name" value="EGF_integrin_2"/>
</dbReference>
<evidence type="ECO:0000256" key="9">
    <source>
        <dbReference type="ARBA" id="ARBA00022737"/>
    </source>
</evidence>
<sequence length="878" mass="96639">MLTDKRLHLKLALAFLAMCYALSAEAQLAAKLIQNPCVNKGNCHECIQTQSCAWCMRPDHGDKPRCFQHSYSNICPEEYIWNPDTEQKFIINRELTRAGQMAGFGGGQVSYGGSYYANSSYSSSASGSYSGSYGAAGSAGAYGSASSSGEIVQISPQRVGLKLRINQVHSLHMRYSQAEDYPVDLYYLMDLSKSMEDDKEKLSALGNLLSETMRNITSNFRLGFGSFVDKVLMPYVSTIPKKLEHPCEDCEAPYGYRNHMPLSTDTSTFTFEQLPMIEPCPGCAAPYGYRNAMPLSTDTYRFSSEVKKAAVSGNLDAPEGGFDAIMQAIACRQQVGWREKARRLLVFSTDAGFHYAGDGKLGGVIAPNDGECHLNSEGLYTHSVIQDYPSISQINHKVKQNSINIIFAVTSSQHSVYEKLSQHIEGSSSAILSNDSSNVVDLVREEYGKISSSIEMKDNATSHVKITYHSTCLNGGSEIPTSKCDGLKVGDVVNFTAQILVTSCPADPAEWNQIIQIYPVGINESLIIDLEMLCSCPCEQPGSIGYEVNSPHCNNFGTYMCGICECDEMHVGDNCECSTTDVHSDKEGDLNCRADNTTQVDCSGRGTCLCGVCDCEKRSNPEEIISGRFCECDNFSCERHKQLLCSGPDHGVCECGVCVCKPGWTRSACDCQASNDTCIPPNGGEICSGHGDCECGVCKCRSTEEGRYSGKYCEKCPTCSGRCHELKDCVQCQMYKTGPLKDENDCASNCTNFTPIAVDKVVINETKDELLCMFYDEDDCKFTFKYSEADDKIEVHAQQERECPPKVFMLGIVLGVIAAIVLVGLAILLLWKLLTTIHDRREFARFEKERMNAKWDTGENPIYKQATSTFKNPMYAGK</sequence>
<dbReference type="GO" id="GO:0005178">
    <property type="term" value="F:integrin binding"/>
    <property type="evidence" value="ECO:0007669"/>
    <property type="project" value="TreeGrafter"/>
</dbReference>
<dbReference type="Pfam" id="PF18372">
    <property type="entry name" value="I-EGF_1"/>
    <property type="match status" value="1"/>
</dbReference>
<dbReference type="GO" id="GO:0033627">
    <property type="term" value="P:cell adhesion mediated by integrin"/>
    <property type="evidence" value="ECO:0007669"/>
    <property type="project" value="TreeGrafter"/>
</dbReference>
<evidence type="ECO:0000256" key="2">
    <source>
        <dbReference type="ARBA" id="ARBA00007449"/>
    </source>
</evidence>
<reference evidence="29" key="1">
    <citation type="submission" date="2014-03" db="EMBL/GenBank/DDBJ databases">
        <authorList>
            <person name="Aksoy S."/>
            <person name="Warren W."/>
            <person name="Wilson R.K."/>
        </authorList>
    </citation>
    <scope>NUCLEOTIDE SEQUENCE [LARGE SCALE GENOMIC DNA]</scope>
    <source>
        <strain evidence="29">IAEA</strain>
    </source>
</reference>
<dbReference type="InterPro" id="IPR036465">
    <property type="entry name" value="vWFA_dom_sf"/>
</dbReference>
<evidence type="ECO:0000256" key="22">
    <source>
        <dbReference type="RuleBase" id="RU000633"/>
    </source>
</evidence>
<dbReference type="InterPro" id="IPR032695">
    <property type="entry name" value="Integrin_dom_sf"/>
</dbReference>
<dbReference type="GO" id="GO:0048513">
    <property type="term" value="P:animal organ development"/>
    <property type="evidence" value="ECO:0007669"/>
    <property type="project" value="UniProtKB-ARBA"/>
</dbReference>
<dbReference type="GO" id="GO:0006909">
    <property type="term" value="P:phagocytosis"/>
    <property type="evidence" value="ECO:0007669"/>
    <property type="project" value="UniProtKB-KW"/>
</dbReference>
<dbReference type="SMART" id="SM00187">
    <property type="entry name" value="INB"/>
    <property type="match status" value="1"/>
</dbReference>
<dbReference type="AlphaFoldDB" id="A0A1B0AK61"/>
<dbReference type="GO" id="GO:0009986">
    <property type="term" value="C:cell surface"/>
    <property type="evidence" value="ECO:0007669"/>
    <property type="project" value="TreeGrafter"/>
</dbReference>
<evidence type="ECO:0000256" key="20">
    <source>
        <dbReference type="ARBA" id="ARBA00023283"/>
    </source>
</evidence>
<dbReference type="InterPro" id="IPR015439">
    <property type="entry name" value="Integrin_b-2_sf"/>
</dbReference>
<evidence type="ECO:0000256" key="16">
    <source>
        <dbReference type="ARBA" id="ARBA00023136"/>
    </source>
</evidence>
<evidence type="ECO:0000256" key="18">
    <source>
        <dbReference type="ARBA" id="ARBA00023170"/>
    </source>
</evidence>
<dbReference type="GO" id="GO:0016328">
    <property type="term" value="C:lateral plasma membrane"/>
    <property type="evidence" value="ECO:0007669"/>
    <property type="project" value="UniProtKB-SubCell"/>
</dbReference>
<reference evidence="28" key="2">
    <citation type="submission" date="2020-05" db="UniProtKB">
        <authorList>
            <consortium name="EnsemblMetazoa"/>
        </authorList>
    </citation>
    <scope>IDENTIFICATION</scope>
    <source>
        <strain evidence="28">IAEA</strain>
    </source>
</reference>
<evidence type="ECO:0000256" key="3">
    <source>
        <dbReference type="ARBA" id="ARBA00022475"/>
    </source>
</evidence>
<dbReference type="GO" id="GO:0008305">
    <property type="term" value="C:integrin complex"/>
    <property type="evidence" value="ECO:0007669"/>
    <property type="project" value="TreeGrafter"/>
</dbReference>
<feature type="chain" id="PRO_5008403919" description="Integrin beta" evidence="24">
    <location>
        <begin position="27"/>
        <end position="878"/>
    </location>
</feature>
<dbReference type="GO" id="GO:0055002">
    <property type="term" value="P:striated muscle cell development"/>
    <property type="evidence" value="ECO:0007669"/>
    <property type="project" value="UniProtKB-ARBA"/>
</dbReference>
<feature type="signal peptide" evidence="24">
    <location>
        <begin position="1"/>
        <end position="26"/>
    </location>
</feature>
<dbReference type="FunFam" id="2.10.25.10:FF:000155">
    <property type="entry name" value="Integrin beta"/>
    <property type="match status" value="1"/>
</dbReference>
<keyword evidence="12 22" id="KW-0130">Cell adhesion</keyword>
<evidence type="ECO:0000256" key="8">
    <source>
        <dbReference type="ARBA" id="ARBA00022729"/>
    </source>
</evidence>
<dbReference type="GO" id="GO:0002164">
    <property type="term" value="P:larval development"/>
    <property type="evidence" value="ECO:0007669"/>
    <property type="project" value="UniProtKB-ARBA"/>
</dbReference>
<dbReference type="Gene3D" id="3.40.50.410">
    <property type="entry name" value="von Willebrand factor, type A domain"/>
    <property type="match status" value="2"/>
</dbReference>
<dbReference type="InterPro" id="IPR014836">
    <property type="entry name" value="Integrin_bsu_cyt_dom"/>
</dbReference>
<dbReference type="PROSITE" id="PS52047">
    <property type="entry name" value="I_EGF_2"/>
    <property type="match status" value="3"/>
</dbReference>